<evidence type="ECO:0000313" key="2">
    <source>
        <dbReference type="Proteomes" id="UP000004754"/>
    </source>
</evidence>
<comment type="caution">
    <text evidence="1">The sequence shown here is derived from an EMBL/GenBank/DDBJ whole genome shotgun (WGS) entry which is preliminary data.</text>
</comment>
<dbReference type="Proteomes" id="UP000004754">
    <property type="component" value="Unassembled WGS sequence"/>
</dbReference>
<proteinExistence type="predicted"/>
<dbReference type="STRING" id="887929.HMP0721_2424"/>
<reference evidence="1 2" key="1">
    <citation type="submission" date="2010-12" db="EMBL/GenBank/DDBJ databases">
        <authorList>
            <person name="Muzny D."/>
            <person name="Qin X."/>
            <person name="Deng J."/>
            <person name="Jiang H."/>
            <person name="Liu Y."/>
            <person name="Qu J."/>
            <person name="Song X.-Z."/>
            <person name="Zhang L."/>
            <person name="Thornton R."/>
            <person name="Coyle M."/>
            <person name="Francisco L."/>
            <person name="Jackson L."/>
            <person name="Javaid M."/>
            <person name="Korchina V."/>
            <person name="Kovar C."/>
            <person name="Mata R."/>
            <person name="Mathew T."/>
            <person name="Ngo R."/>
            <person name="Nguyen L."/>
            <person name="Nguyen N."/>
            <person name="Okwuonu G."/>
            <person name="Ongeri F."/>
            <person name="Pham C."/>
            <person name="Simmons D."/>
            <person name="Wilczek-Boney K."/>
            <person name="Hale W."/>
            <person name="Jakkamsetti A."/>
            <person name="Pham P."/>
            <person name="Ruth R."/>
            <person name="San Lucas F."/>
            <person name="Warren J."/>
            <person name="Zhang J."/>
            <person name="Zhao Z."/>
            <person name="Zhou C."/>
            <person name="Zhu D."/>
            <person name="Lee S."/>
            <person name="Bess C."/>
            <person name="Blankenburg K."/>
            <person name="Forbes L."/>
            <person name="Fu Q."/>
            <person name="Gubbala S."/>
            <person name="Hirani K."/>
            <person name="Jayaseelan J.C."/>
            <person name="Lara F."/>
            <person name="Munidasa M."/>
            <person name="Palculict T."/>
            <person name="Patil S."/>
            <person name="Pu L.-L."/>
            <person name="Saada N."/>
            <person name="Tang L."/>
            <person name="Weissenberger G."/>
            <person name="Zhu Y."/>
            <person name="Hemphill L."/>
            <person name="Shang Y."/>
            <person name="Youmans B."/>
            <person name="Ayvaz T."/>
            <person name="Ross M."/>
            <person name="Santibanez J."/>
            <person name="Aqrawi P."/>
            <person name="Gross S."/>
            <person name="Joshi V."/>
            <person name="Fowler G."/>
            <person name="Nazareth L."/>
            <person name="Reid J."/>
            <person name="Worley K."/>
            <person name="Petrosino J."/>
            <person name="Highlander S."/>
            <person name="Gibbs R."/>
        </authorList>
    </citation>
    <scope>NUCLEOTIDE SEQUENCE [LARGE SCALE GENOMIC DNA]</scope>
    <source>
        <strain evidence="1 2">ATCC 23263</strain>
    </source>
</reference>
<dbReference type="EMBL" id="AEQN01000033">
    <property type="protein sequence ID" value="EFV00607.1"/>
    <property type="molecule type" value="Genomic_DNA"/>
</dbReference>
<dbReference type="SUPFAM" id="SSF53335">
    <property type="entry name" value="S-adenosyl-L-methionine-dependent methyltransferases"/>
    <property type="match status" value="1"/>
</dbReference>
<dbReference type="AlphaFoldDB" id="E6MK88"/>
<dbReference type="InterPro" id="IPR029063">
    <property type="entry name" value="SAM-dependent_MTases_sf"/>
</dbReference>
<name>E6MK88_9FIRM</name>
<organism evidence="1 2">
    <name type="scientific">Pseudoramibacter alactolyticus ATCC 23263</name>
    <dbReference type="NCBI Taxonomy" id="887929"/>
    <lineage>
        <taxon>Bacteria</taxon>
        <taxon>Bacillati</taxon>
        <taxon>Bacillota</taxon>
        <taxon>Clostridia</taxon>
        <taxon>Eubacteriales</taxon>
        <taxon>Eubacteriaceae</taxon>
        <taxon>Pseudoramibacter</taxon>
    </lineage>
</organism>
<sequence>MLDPACGSGSFLTGTCLSLRRPENRVIALEQESARVVMGEGANRPAGFRILFLERNFSCI</sequence>
<protein>
    <submittedName>
        <fullName evidence="1">Uncharacterized protein</fullName>
    </submittedName>
</protein>
<accession>E6MK88</accession>
<gene>
    <name evidence="1" type="ORF">HMP0721_2424</name>
</gene>
<keyword evidence="2" id="KW-1185">Reference proteome</keyword>
<dbReference type="HOGENOM" id="CLU_2938132_0_0_9"/>
<evidence type="ECO:0000313" key="1">
    <source>
        <dbReference type="EMBL" id="EFV00607.1"/>
    </source>
</evidence>